<comment type="caution">
    <text evidence="1">The sequence shown here is derived from an EMBL/GenBank/DDBJ whole genome shotgun (WGS) entry which is preliminary data.</text>
</comment>
<gene>
    <name evidence="1" type="primary">Necator_chrIII.g9369</name>
    <name evidence="1" type="ORF">RB195_008604</name>
</gene>
<sequence>MPEGFEEIFPTAARELHEHNHMGDFIQLIGRVNRDDTVVQHFLAAFARSISMNTIDWSFRPWLLLLRLPIQAVNSVQDIYRMHAYLFADHSSFFFHSNQDLHFPTIYISDTLNRRGIRQYCTYCDGLYMLTEQNLRFLTIIVDSVIRTVIQLSDSDAKDIVDELYFHQIANHISA</sequence>
<protein>
    <submittedName>
        <fullName evidence="1">Uncharacterized protein</fullName>
    </submittedName>
</protein>
<evidence type="ECO:0000313" key="1">
    <source>
        <dbReference type="EMBL" id="KAK6740231.1"/>
    </source>
</evidence>
<dbReference type="EMBL" id="JAVFWL010000003">
    <property type="protein sequence ID" value="KAK6740231.1"/>
    <property type="molecule type" value="Genomic_DNA"/>
</dbReference>
<accession>A0ABR1CSS9</accession>
<keyword evidence="2" id="KW-1185">Reference proteome</keyword>
<proteinExistence type="predicted"/>
<dbReference type="Proteomes" id="UP001303046">
    <property type="component" value="Unassembled WGS sequence"/>
</dbReference>
<organism evidence="1 2">
    <name type="scientific">Necator americanus</name>
    <name type="common">Human hookworm</name>
    <dbReference type="NCBI Taxonomy" id="51031"/>
    <lineage>
        <taxon>Eukaryota</taxon>
        <taxon>Metazoa</taxon>
        <taxon>Ecdysozoa</taxon>
        <taxon>Nematoda</taxon>
        <taxon>Chromadorea</taxon>
        <taxon>Rhabditida</taxon>
        <taxon>Rhabditina</taxon>
        <taxon>Rhabditomorpha</taxon>
        <taxon>Strongyloidea</taxon>
        <taxon>Ancylostomatidae</taxon>
        <taxon>Bunostominae</taxon>
        <taxon>Necator</taxon>
    </lineage>
</organism>
<name>A0ABR1CSS9_NECAM</name>
<reference evidence="1 2" key="1">
    <citation type="submission" date="2023-08" db="EMBL/GenBank/DDBJ databases">
        <title>A Necator americanus chromosomal reference genome.</title>
        <authorList>
            <person name="Ilik V."/>
            <person name="Petrzelkova K.J."/>
            <person name="Pardy F."/>
            <person name="Fuh T."/>
            <person name="Niatou-Singa F.S."/>
            <person name="Gouil Q."/>
            <person name="Baker L."/>
            <person name="Ritchie M.E."/>
            <person name="Jex A.R."/>
            <person name="Gazzola D."/>
            <person name="Li H."/>
            <person name="Toshio Fujiwara R."/>
            <person name="Zhan B."/>
            <person name="Aroian R.V."/>
            <person name="Pafco B."/>
            <person name="Schwarz E.M."/>
        </authorList>
    </citation>
    <scope>NUCLEOTIDE SEQUENCE [LARGE SCALE GENOMIC DNA]</scope>
    <source>
        <strain evidence="1 2">Aroian</strain>
        <tissue evidence="1">Whole animal</tissue>
    </source>
</reference>
<evidence type="ECO:0000313" key="2">
    <source>
        <dbReference type="Proteomes" id="UP001303046"/>
    </source>
</evidence>